<name>A0A1Y0SV93_9CAUD</name>
<keyword evidence="2" id="KW-1185">Reference proteome</keyword>
<proteinExistence type="predicted"/>
<protein>
    <submittedName>
        <fullName evidence="1">Uncharacterized protein</fullName>
    </submittedName>
</protein>
<reference evidence="1 2" key="1">
    <citation type="submission" date="2017-05" db="EMBL/GenBank/DDBJ databases">
        <authorList>
            <person name="Song R."/>
            <person name="Chenine A.L."/>
            <person name="Ruprecht R.M."/>
        </authorList>
    </citation>
    <scope>NUCLEOTIDE SEQUENCE [LARGE SCALE GENOMIC DNA]</scope>
</reference>
<evidence type="ECO:0000313" key="2">
    <source>
        <dbReference type="Proteomes" id="UP000224829"/>
    </source>
</evidence>
<dbReference type="Proteomes" id="UP000224829">
    <property type="component" value="Segment"/>
</dbReference>
<gene>
    <name evidence="1" type="ORF">NOXIFER_276</name>
</gene>
<evidence type="ECO:0000313" key="1">
    <source>
        <dbReference type="EMBL" id="ARV77441.1"/>
    </source>
</evidence>
<accession>A0A1Y0SV93</accession>
<organism evidence="1 2">
    <name type="scientific">Pseudomonas phage Noxifer</name>
    <dbReference type="NCBI Taxonomy" id="2006684"/>
    <lineage>
        <taxon>Viruses</taxon>
        <taxon>Duplodnaviria</taxon>
        <taxon>Heunggongvirae</taxon>
        <taxon>Uroviricota</taxon>
        <taxon>Caudoviricetes</taxon>
        <taxon>Chimalliviridae</taxon>
        <taxon>Noxifervirus</taxon>
        <taxon>Noxifervirus noxifer</taxon>
    </lineage>
</organism>
<dbReference type="EMBL" id="MF063068">
    <property type="protein sequence ID" value="ARV77441.1"/>
    <property type="molecule type" value="Genomic_DNA"/>
</dbReference>
<sequence length="76" mass="8004">MKFILLVSTLVLADNDGQAAAESSSVFGSKDACATAVEIRTGRTMNAIKDGLRLEIPFKGRYGSGATVFVCSPYGE</sequence>